<gene>
    <name evidence="2" type="ORF">FHW12_000872</name>
</gene>
<name>A0A839F3B1_9GAMM</name>
<dbReference type="Proteomes" id="UP000550401">
    <property type="component" value="Unassembled WGS sequence"/>
</dbReference>
<organism evidence="2 3">
    <name type="scientific">Dokdonella fugitiva</name>
    <dbReference type="NCBI Taxonomy" id="328517"/>
    <lineage>
        <taxon>Bacteria</taxon>
        <taxon>Pseudomonadati</taxon>
        <taxon>Pseudomonadota</taxon>
        <taxon>Gammaproteobacteria</taxon>
        <taxon>Lysobacterales</taxon>
        <taxon>Rhodanobacteraceae</taxon>
        <taxon>Dokdonella</taxon>
    </lineage>
</organism>
<sequence>MLHVEPGDVYWSLIEPSWTALNQSWDNLDDFLRASQAVAPKVLLVYAAHWCRSEVDNGGFHQFFHNTTGLLAPEAAEGFRAIGLLEWSTLLSEAMTYFGAPYPRERSIRLERLSAQEDRNRAEWNPFTVLDDRFHESSDAGRWDVAADAYAKCAA</sequence>
<dbReference type="RefSeq" id="WP_182529739.1">
    <property type="nucleotide sequence ID" value="NZ_JACGXL010000001.1"/>
</dbReference>
<dbReference type="AlphaFoldDB" id="A0A839F3B1"/>
<comment type="caution">
    <text evidence="2">The sequence shown here is derived from an EMBL/GenBank/DDBJ whole genome shotgun (WGS) entry which is preliminary data.</text>
</comment>
<evidence type="ECO:0000313" key="3">
    <source>
        <dbReference type="Proteomes" id="UP000550401"/>
    </source>
</evidence>
<protein>
    <recommendedName>
        <fullName evidence="1">DNA mimic protein DMP19 C-terminal domain-containing protein</fullName>
    </recommendedName>
</protein>
<evidence type="ECO:0000259" key="1">
    <source>
        <dbReference type="Pfam" id="PF14300"/>
    </source>
</evidence>
<dbReference type="Pfam" id="PF14300">
    <property type="entry name" value="DMP19"/>
    <property type="match status" value="1"/>
</dbReference>
<dbReference type="Gene3D" id="1.20.1420.60">
    <property type="match status" value="1"/>
</dbReference>
<dbReference type="EMBL" id="JACGXL010000001">
    <property type="protein sequence ID" value="MBA8886681.1"/>
    <property type="molecule type" value="Genomic_DNA"/>
</dbReference>
<accession>A0A839F3B1</accession>
<dbReference type="InterPro" id="IPR025402">
    <property type="entry name" value="DMP19_C"/>
</dbReference>
<keyword evidence="3" id="KW-1185">Reference proteome</keyword>
<feature type="domain" description="DNA mimic protein DMP19 C-terminal" evidence="1">
    <location>
        <begin position="40"/>
        <end position="139"/>
    </location>
</feature>
<reference evidence="2 3" key="1">
    <citation type="submission" date="2020-07" db="EMBL/GenBank/DDBJ databases">
        <title>Genomic Encyclopedia of Type Strains, Phase IV (KMG-V): Genome sequencing to study the core and pangenomes of soil and plant-associated prokaryotes.</title>
        <authorList>
            <person name="Whitman W."/>
        </authorList>
    </citation>
    <scope>NUCLEOTIDE SEQUENCE [LARGE SCALE GENOMIC DNA]</scope>
    <source>
        <strain evidence="2 3">RH2WT43</strain>
    </source>
</reference>
<evidence type="ECO:0000313" key="2">
    <source>
        <dbReference type="EMBL" id="MBA8886681.1"/>
    </source>
</evidence>
<proteinExistence type="predicted"/>